<comment type="caution">
    <text evidence="1">The sequence shown here is derived from an EMBL/GenBank/DDBJ whole genome shotgun (WGS) entry which is preliminary data.</text>
</comment>
<evidence type="ECO:0000313" key="2">
    <source>
        <dbReference type="Proteomes" id="UP000436088"/>
    </source>
</evidence>
<dbReference type="Proteomes" id="UP000436088">
    <property type="component" value="Unassembled WGS sequence"/>
</dbReference>
<protein>
    <submittedName>
        <fullName evidence="1">Uncharacterized protein</fullName>
    </submittedName>
</protein>
<accession>A0A6A2YIJ3</accession>
<dbReference type="AlphaFoldDB" id="A0A6A2YIJ3"/>
<dbReference type="EMBL" id="VEPZ02001384">
    <property type="protein sequence ID" value="KAE8676367.1"/>
    <property type="molecule type" value="Genomic_DNA"/>
</dbReference>
<organism evidence="1 2">
    <name type="scientific">Hibiscus syriacus</name>
    <name type="common">Rose of Sharon</name>
    <dbReference type="NCBI Taxonomy" id="106335"/>
    <lineage>
        <taxon>Eukaryota</taxon>
        <taxon>Viridiplantae</taxon>
        <taxon>Streptophyta</taxon>
        <taxon>Embryophyta</taxon>
        <taxon>Tracheophyta</taxon>
        <taxon>Spermatophyta</taxon>
        <taxon>Magnoliopsida</taxon>
        <taxon>eudicotyledons</taxon>
        <taxon>Gunneridae</taxon>
        <taxon>Pentapetalae</taxon>
        <taxon>rosids</taxon>
        <taxon>malvids</taxon>
        <taxon>Malvales</taxon>
        <taxon>Malvaceae</taxon>
        <taxon>Malvoideae</taxon>
        <taxon>Hibiscus</taxon>
    </lineage>
</organism>
<keyword evidence="2" id="KW-1185">Reference proteome</keyword>
<reference evidence="1" key="1">
    <citation type="submission" date="2019-09" db="EMBL/GenBank/DDBJ databases">
        <title>Draft genome information of white flower Hibiscus syriacus.</title>
        <authorList>
            <person name="Kim Y.-M."/>
        </authorList>
    </citation>
    <scope>NUCLEOTIDE SEQUENCE [LARGE SCALE GENOMIC DNA]</scope>
    <source>
        <strain evidence="1">YM2019G1</strain>
    </source>
</reference>
<gene>
    <name evidence="1" type="ORF">F3Y22_tig00111616pilonHSYRG00018</name>
</gene>
<evidence type="ECO:0000313" key="1">
    <source>
        <dbReference type="EMBL" id="KAE8676367.1"/>
    </source>
</evidence>
<sequence length="349" mass="39584">MLRSPPVPVGSSRFRRRLHPGIFYAFSPLGLTNGEPILRLMAMFVFSGSKRIATRRLRVLQKKSGNKTCDDCIQKNTQDASVSYGECKDLHVAKKRVNGGSGINRQQPLNGSLSDNRRNQAAIDCRAGNYHDGELGGVRVKSRSIKDKLMRFHLKASSTNRIHHHLIMRQWLSMMESMSYPKRGVVMKSPVKLQETTTTVHRNSRMEGDSRKNYCEVEGVIDEEKLQVLSKCLVGWFKDFIKIGHLARQMQTKGLTGFSLMRVAGNAVLMIFEDSTSLRSVKNDKSETLAKWFSRVEAWSESLVVGFRRGEALSKTLQISRCNSFKIIVHEIEPSFKPNSWAPDEDESY</sequence>
<name>A0A6A2YIJ3_HIBSY</name>
<proteinExistence type="predicted"/>